<organism evidence="13 14">
    <name type="scientific">Fodinibius salsisoli</name>
    <dbReference type="NCBI Taxonomy" id="2820877"/>
    <lineage>
        <taxon>Bacteria</taxon>
        <taxon>Pseudomonadati</taxon>
        <taxon>Balneolota</taxon>
        <taxon>Balneolia</taxon>
        <taxon>Balneolales</taxon>
        <taxon>Balneolaceae</taxon>
        <taxon>Fodinibius</taxon>
    </lineage>
</organism>
<evidence type="ECO:0000256" key="10">
    <source>
        <dbReference type="SAM" id="SignalP"/>
    </source>
</evidence>
<dbReference type="InterPro" id="IPR012910">
    <property type="entry name" value="Plug_dom"/>
</dbReference>
<evidence type="ECO:0000259" key="11">
    <source>
        <dbReference type="Pfam" id="PF00593"/>
    </source>
</evidence>
<dbReference type="EMBL" id="JAGGJA010000002">
    <property type="protein sequence ID" value="MCW9705947.1"/>
    <property type="molecule type" value="Genomic_DNA"/>
</dbReference>
<sequence>MFRKLLLTGIVLLSTCLISVAQNSSISGTITDSQTDEVVVGANVYIPSIERGTSTNIDGQFSIDNLAPGTYTLRVTFVGYKALNREVEAGETDLNIQLEPDLIGLDDIIVTAQQIERQSREIGTSIASVSGEEITKARDTNLLNSLSGKVSGVDIGSQSGTIGGSSRIVIRGNSTLTGNTQPLFVVDGVPVSNSNIVAGTASATRLSGGAVDVGNRASDINPDDIESISVLKGASAAALYGQRAQNGVILITTKRGSDQGGTKVTFNSSVRSNSPLRLPDFQNTFAQGSGGEYDNQDLNGWGPRIEGQDVDSEGEPIMDFRGEQVALQSNPNNVENFFQNGMETINSISIAGANEAGGDFRLGVTNTQSEGIIPESELQRTNLSLNAGQQFNDKLQARATVNYTFSETNGRAVQGGNSPNAIIQTIFSLPRTINTGLLRDNIIDENTGEQISLTDMTNNPFFITRNNGLDNDVERIFGSSNITYSPLDWLDVTGRVGIDFYTDNRSRPDVVGTLGRLTGGFSTDRIQERQIDANLLIGIDRQLSQDINFNATLGGNLNTRKTEIFSNVSTNLAVPGLYSFPSALSNSPTNDLSEQRLVALFFDATFGYQDYLYLNVTGRNDWSSTLPKENRSFFYPSANVSFIFTEALDFGGDILSYGKLRASIAEVGSDEAPYQLAFRYFPDNDAFGQFGTTLGFPFDGALAFDATNVIPPSNLKPQRQVSIEVGTELQFFDGRLGLDFTFYNNETRDQIISIPRPLSTGFDARRTNIGEVQNQGIEALFDVTPIRTRDFQWTSTFNFTKNNQTVEKLAPGVNELQINSGFNGLRVKAVPGEALGLYGIGWARNDNGDILIDEDTGLRVPGGEIRYGPQAPDYLLGINNSFDFKGFNLSFLIDIKQGGTVVSGTVQDLFFDGLAEETGALREQVGEDGEFIDDGGVIANGDGTFRENDVPVSSIEEYYQNLYQGSVFEEVAYDASYVKLREVKFGYTLPRRWLQHTPLSSASISVEGRNLWLIWAAAPHIDPETNVFGSGVIGQGVEFNNIPNVKSVGANIQLSF</sequence>
<evidence type="ECO:0000256" key="1">
    <source>
        <dbReference type="ARBA" id="ARBA00004571"/>
    </source>
</evidence>
<evidence type="ECO:0000256" key="5">
    <source>
        <dbReference type="ARBA" id="ARBA00023077"/>
    </source>
</evidence>
<dbReference type="Pfam" id="PF00593">
    <property type="entry name" value="TonB_dep_Rec_b-barrel"/>
    <property type="match status" value="1"/>
</dbReference>
<proteinExistence type="inferred from homology"/>
<keyword evidence="3 8" id="KW-1134">Transmembrane beta strand</keyword>
<dbReference type="InterPro" id="IPR023997">
    <property type="entry name" value="TonB-dep_OMP_SusC/RagA_CS"/>
</dbReference>
<evidence type="ECO:0000256" key="4">
    <source>
        <dbReference type="ARBA" id="ARBA00022692"/>
    </source>
</evidence>
<dbReference type="InterPro" id="IPR008969">
    <property type="entry name" value="CarboxyPept-like_regulatory"/>
</dbReference>
<dbReference type="PROSITE" id="PS52016">
    <property type="entry name" value="TONB_DEPENDENT_REC_3"/>
    <property type="match status" value="1"/>
</dbReference>
<dbReference type="InterPro" id="IPR000531">
    <property type="entry name" value="Beta-barrel_TonB"/>
</dbReference>
<accession>A0ABT3PJ41</accession>
<feature type="domain" description="TonB-dependent receptor-like beta-barrel" evidence="11">
    <location>
        <begin position="439"/>
        <end position="884"/>
    </location>
</feature>
<comment type="similarity">
    <text evidence="8 9">Belongs to the TonB-dependent receptor family.</text>
</comment>
<keyword evidence="10" id="KW-0732">Signal</keyword>
<protein>
    <submittedName>
        <fullName evidence="13">SusC/RagA family TonB-linked outer membrane protein</fullName>
    </submittedName>
</protein>
<dbReference type="RefSeq" id="WP_265764644.1">
    <property type="nucleotide sequence ID" value="NZ_JAGGJA010000002.1"/>
</dbReference>
<evidence type="ECO:0000256" key="7">
    <source>
        <dbReference type="ARBA" id="ARBA00023237"/>
    </source>
</evidence>
<name>A0ABT3PJ41_9BACT</name>
<evidence type="ECO:0000259" key="12">
    <source>
        <dbReference type="Pfam" id="PF07715"/>
    </source>
</evidence>
<dbReference type="Pfam" id="PF07715">
    <property type="entry name" value="Plug"/>
    <property type="match status" value="1"/>
</dbReference>
<dbReference type="InterPro" id="IPR039426">
    <property type="entry name" value="TonB-dep_rcpt-like"/>
</dbReference>
<keyword evidence="2 8" id="KW-0813">Transport</keyword>
<evidence type="ECO:0000256" key="3">
    <source>
        <dbReference type="ARBA" id="ARBA00022452"/>
    </source>
</evidence>
<dbReference type="Gene3D" id="2.170.130.10">
    <property type="entry name" value="TonB-dependent receptor, plug domain"/>
    <property type="match status" value="1"/>
</dbReference>
<evidence type="ECO:0000256" key="8">
    <source>
        <dbReference type="PROSITE-ProRule" id="PRU01360"/>
    </source>
</evidence>
<evidence type="ECO:0000256" key="6">
    <source>
        <dbReference type="ARBA" id="ARBA00023136"/>
    </source>
</evidence>
<keyword evidence="7 8" id="KW-0998">Cell outer membrane</keyword>
<dbReference type="NCBIfam" id="TIGR04056">
    <property type="entry name" value="OMP_RagA_SusC"/>
    <property type="match status" value="1"/>
</dbReference>
<dbReference type="NCBIfam" id="TIGR04057">
    <property type="entry name" value="SusC_RagA_signa"/>
    <property type="match status" value="1"/>
</dbReference>
<comment type="subcellular location">
    <subcellularLocation>
        <location evidence="1 8">Cell outer membrane</location>
        <topology evidence="1 8">Multi-pass membrane protein</topology>
    </subcellularLocation>
</comment>
<dbReference type="SUPFAM" id="SSF49464">
    <property type="entry name" value="Carboxypeptidase regulatory domain-like"/>
    <property type="match status" value="1"/>
</dbReference>
<feature type="domain" description="TonB-dependent receptor plug" evidence="12">
    <location>
        <begin position="120"/>
        <end position="248"/>
    </location>
</feature>
<feature type="signal peptide" evidence="10">
    <location>
        <begin position="1"/>
        <end position="21"/>
    </location>
</feature>
<dbReference type="InterPro" id="IPR036942">
    <property type="entry name" value="Beta-barrel_TonB_sf"/>
</dbReference>
<dbReference type="Gene3D" id="2.40.170.20">
    <property type="entry name" value="TonB-dependent receptor, beta-barrel domain"/>
    <property type="match status" value="1"/>
</dbReference>
<feature type="chain" id="PRO_5045760388" evidence="10">
    <location>
        <begin position="22"/>
        <end position="1056"/>
    </location>
</feature>
<gene>
    <name evidence="13" type="ORF">J6I44_03745</name>
</gene>
<keyword evidence="5 9" id="KW-0798">TonB box</keyword>
<dbReference type="InterPro" id="IPR023996">
    <property type="entry name" value="TonB-dep_OMP_SusC/RagA"/>
</dbReference>
<evidence type="ECO:0000256" key="2">
    <source>
        <dbReference type="ARBA" id="ARBA00022448"/>
    </source>
</evidence>
<keyword evidence="14" id="KW-1185">Reference proteome</keyword>
<reference evidence="13 14" key="1">
    <citation type="submission" date="2021-03" db="EMBL/GenBank/DDBJ databases">
        <title>Aliifodinibius sp. nov., a new bacterium isolated from saline soil.</title>
        <authorList>
            <person name="Galisteo C."/>
            <person name="De La Haba R."/>
            <person name="Sanchez-Porro C."/>
            <person name="Ventosa A."/>
        </authorList>
    </citation>
    <scope>NUCLEOTIDE SEQUENCE [LARGE SCALE GENOMIC DNA]</scope>
    <source>
        <strain evidence="13 14">1BSP15-2V2</strain>
    </source>
</reference>
<evidence type="ECO:0000256" key="9">
    <source>
        <dbReference type="RuleBase" id="RU003357"/>
    </source>
</evidence>
<dbReference type="InterPro" id="IPR037066">
    <property type="entry name" value="Plug_dom_sf"/>
</dbReference>
<evidence type="ECO:0000313" key="13">
    <source>
        <dbReference type="EMBL" id="MCW9705947.1"/>
    </source>
</evidence>
<keyword evidence="4 8" id="KW-0812">Transmembrane</keyword>
<comment type="caution">
    <text evidence="13">The sequence shown here is derived from an EMBL/GenBank/DDBJ whole genome shotgun (WGS) entry which is preliminary data.</text>
</comment>
<dbReference type="Pfam" id="PF13715">
    <property type="entry name" value="CarbopepD_reg_2"/>
    <property type="match status" value="1"/>
</dbReference>
<keyword evidence="6 8" id="KW-0472">Membrane</keyword>
<dbReference type="Gene3D" id="2.60.40.1120">
    <property type="entry name" value="Carboxypeptidase-like, regulatory domain"/>
    <property type="match status" value="1"/>
</dbReference>
<dbReference type="Proteomes" id="UP001207918">
    <property type="component" value="Unassembled WGS sequence"/>
</dbReference>
<evidence type="ECO:0000313" key="14">
    <source>
        <dbReference type="Proteomes" id="UP001207918"/>
    </source>
</evidence>
<dbReference type="SUPFAM" id="SSF56935">
    <property type="entry name" value="Porins"/>
    <property type="match status" value="1"/>
</dbReference>